<dbReference type="PROSITE" id="PS50011">
    <property type="entry name" value="PROTEIN_KINASE_DOM"/>
    <property type="match status" value="1"/>
</dbReference>
<evidence type="ECO:0000256" key="3">
    <source>
        <dbReference type="ARBA" id="ARBA00022741"/>
    </source>
</evidence>
<evidence type="ECO:0000256" key="2">
    <source>
        <dbReference type="ARBA" id="ARBA00022679"/>
    </source>
</evidence>
<dbReference type="GO" id="GO:0004674">
    <property type="term" value="F:protein serine/threonine kinase activity"/>
    <property type="evidence" value="ECO:0007669"/>
    <property type="project" value="UniProtKB-KW"/>
</dbReference>
<reference evidence="8" key="1">
    <citation type="submission" date="2020-10" db="EMBL/GenBank/DDBJ databases">
        <authorList>
            <person name="Han B."/>
            <person name="Lu T."/>
            <person name="Zhao Q."/>
            <person name="Huang X."/>
            <person name="Zhao Y."/>
        </authorList>
    </citation>
    <scope>NUCLEOTIDE SEQUENCE</scope>
</reference>
<dbReference type="GO" id="GO:0005886">
    <property type="term" value="C:plasma membrane"/>
    <property type="evidence" value="ECO:0007669"/>
    <property type="project" value="TreeGrafter"/>
</dbReference>
<dbReference type="GO" id="GO:0009506">
    <property type="term" value="C:plasmodesma"/>
    <property type="evidence" value="ECO:0007669"/>
    <property type="project" value="TreeGrafter"/>
</dbReference>
<gene>
    <name evidence="8" type="ORF">NCGR_LOCUS43005</name>
</gene>
<dbReference type="InterPro" id="IPR045272">
    <property type="entry name" value="ANXUR1/2-like"/>
</dbReference>
<evidence type="ECO:0000313" key="8">
    <source>
        <dbReference type="EMBL" id="CAD6259568.1"/>
    </source>
</evidence>
<evidence type="ECO:0000256" key="5">
    <source>
        <dbReference type="ARBA" id="ARBA00022840"/>
    </source>
</evidence>
<dbReference type="InterPro" id="IPR011009">
    <property type="entry name" value="Kinase-like_dom_sf"/>
</dbReference>
<dbReference type="FunFam" id="3.30.200.20:FF:000039">
    <property type="entry name" value="receptor-like protein kinase FERONIA"/>
    <property type="match status" value="1"/>
</dbReference>
<keyword evidence="4" id="KW-0418">Kinase</keyword>
<evidence type="ECO:0000256" key="4">
    <source>
        <dbReference type="ARBA" id="ARBA00022777"/>
    </source>
</evidence>
<keyword evidence="5" id="KW-0067">ATP-binding</keyword>
<keyword evidence="2" id="KW-0808">Transferase</keyword>
<evidence type="ECO:0000256" key="1">
    <source>
        <dbReference type="ARBA" id="ARBA00022527"/>
    </source>
</evidence>
<dbReference type="GO" id="GO:0004714">
    <property type="term" value="F:transmembrane receptor protein tyrosine kinase activity"/>
    <property type="evidence" value="ECO:0007669"/>
    <property type="project" value="InterPro"/>
</dbReference>
<accession>A0A811QK66</accession>
<sequence length="319" mass="36311">MIINEQGEWESKSEPKEEAPIYDEEIMQDKGGFGKVYKGEIDEGTTVAIKRANTLCGQGLKEFETEIEMLSKLRHRHLVAMIGYCEEQKEMILVYEYMAKGTLRSHLYGSNLPPLSPWPSLPPYRSGPRYNPPGYFGLSKTGPTLDQTHVSTAVRGSFGYLDPEYFRRQQLTQKSDVYSFGVVLFEVACARPVIDPTLPKDQINLAEWAMRWQRQRSLEAIMDPRLDGDFSSESLKKFGEIAEKCLAGDGRSRPSMGEVLWHLEYVLQLHEAYKRNVESESFGSGELGFADISFSLPHIRDGEEERHSKPSSIREELDT</sequence>
<organism evidence="8 9">
    <name type="scientific">Miscanthus lutarioriparius</name>
    <dbReference type="NCBI Taxonomy" id="422564"/>
    <lineage>
        <taxon>Eukaryota</taxon>
        <taxon>Viridiplantae</taxon>
        <taxon>Streptophyta</taxon>
        <taxon>Embryophyta</taxon>
        <taxon>Tracheophyta</taxon>
        <taxon>Spermatophyta</taxon>
        <taxon>Magnoliopsida</taxon>
        <taxon>Liliopsida</taxon>
        <taxon>Poales</taxon>
        <taxon>Poaceae</taxon>
        <taxon>PACMAD clade</taxon>
        <taxon>Panicoideae</taxon>
        <taxon>Andropogonodae</taxon>
        <taxon>Andropogoneae</taxon>
        <taxon>Saccharinae</taxon>
        <taxon>Miscanthus</taxon>
    </lineage>
</organism>
<protein>
    <recommendedName>
        <fullName evidence="7">Protein kinase domain-containing protein</fullName>
    </recommendedName>
</protein>
<dbReference type="PANTHER" id="PTHR27003:SF454">
    <property type="entry name" value="OS04G0619600 PROTEIN"/>
    <property type="match status" value="1"/>
</dbReference>
<comment type="caution">
    <text evidence="8">The sequence shown here is derived from an EMBL/GenBank/DDBJ whole genome shotgun (WGS) entry which is preliminary data.</text>
</comment>
<keyword evidence="1" id="KW-0723">Serine/threonine-protein kinase</keyword>
<evidence type="ECO:0000313" key="9">
    <source>
        <dbReference type="Proteomes" id="UP000604825"/>
    </source>
</evidence>
<dbReference type="Gene3D" id="1.10.510.10">
    <property type="entry name" value="Transferase(Phosphotransferase) domain 1"/>
    <property type="match status" value="1"/>
</dbReference>
<dbReference type="GO" id="GO:0005524">
    <property type="term" value="F:ATP binding"/>
    <property type="evidence" value="ECO:0007669"/>
    <property type="project" value="UniProtKB-KW"/>
</dbReference>
<evidence type="ECO:0000259" key="7">
    <source>
        <dbReference type="PROSITE" id="PS50011"/>
    </source>
</evidence>
<dbReference type="Pfam" id="PF07714">
    <property type="entry name" value="PK_Tyr_Ser-Thr"/>
    <property type="match status" value="1"/>
</dbReference>
<proteinExistence type="predicted"/>
<dbReference type="EMBL" id="CAJGYO010000011">
    <property type="protein sequence ID" value="CAD6259568.1"/>
    <property type="molecule type" value="Genomic_DNA"/>
</dbReference>
<dbReference type="InterPro" id="IPR000719">
    <property type="entry name" value="Prot_kinase_dom"/>
</dbReference>
<keyword evidence="3" id="KW-0547">Nucleotide-binding</keyword>
<dbReference type="InterPro" id="IPR001245">
    <property type="entry name" value="Ser-Thr/Tyr_kinase_cat_dom"/>
</dbReference>
<feature type="domain" description="Protein kinase" evidence="7">
    <location>
        <begin position="22"/>
        <end position="265"/>
    </location>
</feature>
<feature type="region of interest" description="Disordered" evidence="6">
    <location>
        <begin position="300"/>
        <end position="319"/>
    </location>
</feature>
<evidence type="ECO:0000256" key="6">
    <source>
        <dbReference type="SAM" id="MobiDB-lite"/>
    </source>
</evidence>
<dbReference type="AlphaFoldDB" id="A0A811QK66"/>
<dbReference type="SUPFAM" id="SSF56112">
    <property type="entry name" value="Protein kinase-like (PK-like)"/>
    <property type="match status" value="1"/>
</dbReference>
<name>A0A811QK66_9POAL</name>
<dbReference type="Gene3D" id="3.30.200.20">
    <property type="entry name" value="Phosphorylase Kinase, domain 1"/>
    <property type="match status" value="1"/>
</dbReference>
<dbReference type="PANTHER" id="PTHR27003">
    <property type="entry name" value="OS07G0166700 PROTEIN"/>
    <property type="match status" value="1"/>
</dbReference>
<dbReference type="OrthoDB" id="676979at2759"/>
<dbReference type="Pfam" id="PF00069">
    <property type="entry name" value="Pkinase"/>
    <property type="match status" value="1"/>
</dbReference>
<keyword evidence="9" id="KW-1185">Reference proteome</keyword>
<dbReference type="Proteomes" id="UP000604825">
    <property type="component" value="Unassembled WGS sequence"/>
</dbReference>